<evidence type="ECO:0000256" key="2">
    <source>
        <dbReference type="ARBA" id="ARBA00022490"/>
    </source>
</evidence>
<keyword evidence="11" id="KW-1185">Reference proteome</keyword>
<dbReference type="GO" id="GO:0016887">
    <property type="term" value="F:ATP hydrolysis activity"/>
    <property type="evidence" value="ECO:0007669"/>
    <property type="project" value="InterPro"/>
</dbReference>
<feature type="coiled-coil region" evidence="7">
    <location>
        <begin position="298"/>
        <end position="374"/>
    </location>
</feature>
<dbReference type="FunFam" id="3.40.50.300:FF:000901">
    <property type="entry name" value="Chromosome partition protein Smc"/>
    <property type="match status" value="1"/>
</dbReference>
<keyword evidence="3 7" id="KW-0547">Nucleotide-binding</keyword>
<dbReference type="Pfam" id="PF02463">
    <property type="entry name" value="SMC_N"/>
    <property type="match status" value="1"/>
</dbReference>
<feature type="coiled-coil region" evidence="7">
    <location>
        <begin position="679"/>
        <end position="734"/>
    </location>
</feature>
<dbReference type="GO" id="GO:0005737">
    <property type="term" value="C:cytoplasm"/>
    <property type="evidence" value="ECO:0007669"/>
    <property type="project" value="UniProtKB-SubCell"/>
</dbReference>
<accession>A0A810Q467</accession>
<feature type="binding site" evidence="7">
    <location>
        <begin position="32"/>
        <end position="39"/>
    </location>
    <ligand>
        <name>ATP</name>
        <dbReference type="ChEBI" id="CHEBI:30616"/>
    </ligand>
</feature>
<feature type="coiled-coil region" evidence="7">
    <location>
        <begin position="235"/>
        <end position="262"/>
    </location>
</feature>
<evidence type="ECO:0000256" key="5">
    <source>
        <dbReference type="ARBA" id="ARBA00023054"/>
    </source>
</evidence>
<dbReference type="SUPFAM" id="SSF52540">
    <property type="entry name" value="P-loop containing nucleoside triphosphate hydrolases"/>
    <property type="match status" value="1"/>
</dbReference>
<dbReference type="PIRSF" id="PIRSF005719">
    <property type="entry name" value="SMC"/>
    <property type="match status" value="1"/>
</dbReference>
<evidence type="ECO:0000256" key="4">
    <source>
        <dbReference type="ARBA" id="ARBA00022840"/>
    </source>
</evidence>
<dbReference type="Pfam" id="PF06470">
    <property type="entry name" value="SMC_hinge"/>
    <property type="match status" value="1"/>
</dbReference>
<keyword evidence="5 7" id="KW-0175">Coiled coil</keyword>
<evidence type="ECO:0000256" key="7">
    <source>
        <dbReference type="HAMAP-Rule" id="MF_01894"/>
    </source>
</evidence>
<dbReference type="GO" id="GO:0003677">
    <property type="term" value="F:DNA binding"/>
    <property type="evidence" value="ECO:0007669"/>
    <property type="project" value="UniProtKB-UniRule"/>
</dbReference>
<comment type="similarity">
    <text evidence="7">Belongs to the SMC family.</text>
</comment>
<protein>
    <recommendedName>
        <fullName evidence="7">Chromosome partition protein Smc</fullName>
    </recommendedName>
</protein>
<comment type="subcellular location">
    <subcellularLocation>
        <location evidence="1 7">Cytoplasm</location>
    </subcellularLocation>
</comment>
<dbReference type="CDD" id="cd03278">
    <property type="entry name" value="ABC_SMC_barmotin"/>
    <property type="match status" value="2"/>
</dbReference>
<dbReference type="InterPro" id="IPR024704">
    <property type="entry name" value="SMC"/>
</dbReference>
<comment type="function">
    <text evidence="7">Required for chromosome condensation and partitioning.</text>
</comment>
<evidence type="ECO:0000256" key="3">
    <source>
        <dbReference type="ARBA" id="ARBA00022741"/>
    </source>
</evidence>
<dbReference type="Gene3D" id="1.20.1060.20">
    <property type="match status" value="1"/>
</dbReference>
<feature type="coiled-coil region" evidence="7">
    <location>
        <begin position="417"/>
        <end position="451"/>
    </location>
</feature>
<evidence type="ECO:0000313" key="10">
    <source>
        <dbReference type="EMBL" id="BCK82850.1"/>
    </source>
</evidence>
<gene>
    <name evidence="7 10" type="primary">smc</name>
    <name evidence="10" type="ORF">MM59RIKEN_01690</name>
</gene>
<name>A0A810Q467_9FIRM</name>
<reference evidence="10" key="1">
    <citation type="submission" date="2020-09" db="EMBL/GenBank/DDBJ databases">
        <title>New species isolated from human feces.</title>
        <authorList>
            <person name="Kitahara M."/>
            <person name="Shigeno Y."/>
            <person name="Shime M."/>
            <person name="Matsumoto Y."/>
            <person name="Nakamura S."/>
            <person name="Motooka D."/>
            <person name="Fukuoka S."/>
            <person name="Nishikawa H."/>
            <person name="Benno Y."/>
        </authorList>
    </citation>
    <scope>NUCLEOTIDE SEQUENCE</scope>
    <source>
        <strain evidence="10">MM59</strain>
    </source>
</reference>
<keyword evidence="6 7" id="KW-0238">DNA-binding</keyword>
<dbReference type="KEGG" id="pfaa:MM59RIKEN_01690"/>
<dbReference type="GO" id="GO:0006260">
    <property type="term" value="P:DNA replication"/>
    <property type="evidence" value="ECO:0007669"/>
    <property type="project" value="UniProtKB-UniRule"/>
</dbReference>
<dbReference type="HAMAP" id="MF_01894">
    <property type="entry name" value="Smc_prok"/>
    <property type="match status" value="1"/>
</dbReference>
<evidence type="ECO:0000256" key="8">
    <source>
        <dbReference type="SAM" id="MobiDB-lite"/>
    </source>
</evidence>
<feature type="coiled-coil region" evidence="7">
    <location>
        <begin position="168"/>
        <end position="209"/>
    </location>
</feature>
<evidence type="ECO:0000259" key="9">
    <source>
        <dbReference type="SMART" id="SM00968"/>
    </source>
</evidence>
<dbReference type="SUPFAM" id="SSF75553">
    <property type="entry name" value="Smc hinge domain"/>
    <property type="match status" value="1"/>
</dbReference>
<evidence type="ECO:0000256" key="6">
    <source>
        <dbReference type="ARBA" id="ARBA00023125"/>
    </source>
</evidence>
<dbReference type="InterPro" id="IPR003395">
    <property type="entry name" value="RecF/RecN/SMC_N"/>
</dbReference>
<dbReference type="InterPro" id="IPR011890">
    <property type="entry name" value="SMC_prok"/>
</dbReference>
<dbReference type="GO" id="GO:0007059">
    <property type="term" value="P:chromosome segregation"/>
    <property type="evidence" value="ECO:0007669"/>
    <property type="project" value="UniProtKB-UniRule"/>
</dbReference>
<dbReference type="SMART" id="SM00968">
    <property type="entry name" value="SMC_hinge"/>
    <property type="match status" value="1"/>
</dbReference>
<dbReference type="GO" id="GO:0005694">
    <property type="term" value="C:chromosome"/>
    <property type="evidence" value="ECO:0007669"/>
    <property type="project" value="InterPro"/>
</dbReference>
<dbReference type="NCBIfam" id="TIGR02168">
    <property type="entry name" value="SMC_prok_B"/>
    <property type="match status" value="1"/>
</dbReference>
<feature type="region of interest" description="Disordered" evidence="8">
    <location>
        <begin position="847"/>
        <end position="868"/>
    </location>
</feature>
<dbReference type="InterPro" id="IPR027417">
    <property type="entry name" value="P-loop_NTPase"/>
</dbReference>
<organism evidence="10 11">
    <name type="scientific">Pusillibacter faecalis</name>
    <dbReference type="NCBI Taxonomy" id="2714358"/>
    <lineage>
        <taxon>Bacteria</taxon>
        <taxon>Bacillati</taxon>
        <taxon>Bacillota</taxon>
        <taxon>Clostridia</taxon>
        <taxon>Eubacteriales</taxon>
        <taxon>Oscillospiraceae</taxon>
        <taxon>Pusillibacter</taxon>
    </lineage>
</organism>
<dbReference type="GO" id="GO:0005524">
    <property type="term" value="F:ATP binding"/>
    <property type="evidence" value="ECO:0007669"/>
    <property type="project" value="UniProtKB-UniRule"/>
</dbReference>
<dbReference type="InterPro" id="IPR010935">
    <property type="entry name" value="SMC_hinge"/>
</dbReference>
<proteinExistence type="inferred from homology"/>
<dbReference type="EMBL" id="AP023420">
    <property type="protein sequence ID" value="BCK82850.1"/>
    <property type="molecule type" value="Genomic_DNA"/>
</dbReference>
<evidence type="ECO:0000313" key="11">
    <source>
        <dbReference type="Proteomes" id="UP000679848"/>
    </source>
</evidence>
<dbReference type="FunFam" id="3.40.50.300:FF:000984">
    <property type="entry name" value="Chromosome partition protein Smc"/>
    <property type="match status" value="1"/>
</dbReference>
<dbReference type="GO" id="GO:0007062">
    <property type="term" value="P:sister chromatid cohesion"/>
    <property type="evidence" value="ECO:0007669"/>
    <property type="project" value="InterPro"/>
</dbReference>
<dbReference type="GO" id="GO:0030261">
    <property type="term" value="P:chromosome condensation"/>
    <property type="evidence" value="ECO:0007669"/>
    <property type="project" value="InterPro"/>
</dbReference>
<feature type="domain" description="SMC hinge" evidence="9">
    <location>
        <begin position="522"/>
        <end position="638"/>
    </location>
</feature>
<comment type="subunit">
    <text evidence="7">Homodimer.</text>
</comment>
<dbReference type="Gene3D" id="3.40.50.300">
    <property type="entry name" value="P-loop containing nucleotide triphosphate hydrolases"/>
    <property type="match status" value="2"/>
</dbReference>
<keyword evidence="4 7" id="KW-0067">ATP-binding</keyword>
<dbReference type="RefSeq" id="WP_213542458.1">
    <property type="nucleotide sequence ID" value="NZ_AP023420.1"/>
</dbReference>
<feature type="coiled-coil region" evidence="7">
    <location>
        <begin position="1004"/>
        <end position="1031"/>
    </location>
</feature>
<dbReference type="Proteomes" id="UP000679848">
    <property type="component" value="Chromosome"/>
</dbReference>
<evidence type="ECO:0000256" key="1">
    <source>
        <dbReference type="ARBA" id="ARBA00004496"/>
    </source>
</evidence>
<dbReference type="PANTHER" id="PTHR43977">
    <property type="entry name" value="STRUCTURAL MAINTENANCE OF CHROMOSOMES PROTEIN 3"/>
    <property type="match status" value="1"/>
</dbReference>
<dbReference type="InterPro" id="IPR036277">
    <property type="entry name" value="SMC_hinge_sf"/>
</dbReference>
<dbReference type="Gene3D" id="3.30.70.1620">
    <property type="match status" value="1"/>
</dbReference>
<sequence>MYLKALEIQGFKAFPDKTVLQFGEDITAVVGPNGSGKSNISDAIRWVMGEQSAKALRGSKMEDVIFSGTAQRAPVGFAQVTLVLDNTEHIFPSMEESEVAVTRRYYRSGESEYYINRQSVRLKDVTELFLDTGLGKEGYSIIGQGKIDEILSAKSGERREIFEEAAGISKFRHRKEESERKLERTEENLVRINDKIAELELQVEPLREQSERAKRYLVLRDELRLLEISVWLHNLDELKAGARKLEADFRAAGEERDAARLKLDALYAESEQYGERMRQKDMEAEKIRTQTGELDAKAKEQESAIAVLESTIRHHRENIERARQELEETDSRAGGLSRQAEEQEARVAQIELEAESLRAALTRLMEKAQTAAQQAGGAQSEAESLRGREAMAAAAAADARTEAAAIAAESGQLADRKAAVEAEQAAVRTRLAQTEQEAKTNRRALEDAQEEAAAVGNMIAGHSLRMEERRKKAAAAGETRVKLTMDVGALDNRIRLLTEMEKEYEGFSKAVRTIMQASGSLRGIRGPVASLMKTSEAYALAIEIALGAGLQNIVVDREEDAKSAIGFLKQRDAGRATFLPLTAIRGEELRQRGLETEFGFVGLASRLIEFDEKYRGIFQNLLGRTVVVEDLDCGIAMARKYQNAFRIVTLDGQIINRGGSMTGGSTSRGSGVLSRAAELEKLHDRSAAMHEKLATAQREEESAQRELAAAQYEMETAESQRREAEDAVLRLEGTKHHFEVLMQSLRENQENLAGEWESLNGRLEDNVRRSAEAEKRVEEQEALAEEFRAQAEKLLSGQSELQAQSSALAEEITGKKSALAALRAEKEATESRGADLRRLAEELAGDRAQKERTVQTYQNSIDESESEIQKRRERLAALSGEGDALRERLTALNGEKLALEAERTAKTRAGQEMNETLLNLERAASRLEQKIATSAMEEKQILDRLWEHYELSHSDAQAQRIELESVPKASRRIGELKRDVAGLGTINIGAIEEFERVNSRYTYLTDQRNDVERAKEELESIIEEITNQMTAIFTEQFRLLRESFQTTFTELFGGGMATLELEDESDILNCGIEIKAQPPGKTLKTISLLSGGEKAFVAIALYFSILKVHPTPFCVLDEIEAALDDANVTRYARYMRTLAGRTQFIVITHRRGTMEEADVLYGVTMQEQGVSKILTINMNDLARELKIQ</sequence>
<dbReference type="AlphaFoldDB" id="A0A810Q467"/>
<keyword evidence="2 7" id="KW-0963">Cytoplasm</keyword>
<comment type="domain">
    <text evidence="7">Contains large globular domains required for ATP hydrolysis at each terminus and a third globular domain forming a flexible hinge near the middle of the molecule. These domains are separated by coiled-coil structures.</text>
</comment>